<feature type="compositionally biased region" description="Low complexity" evidence="1">
    <location>
        <begin position="26"/>
        <end position="35"/>
    </location>
</feature>
<reference evidence="2" key="1">
    <citation type="submission" date="2024-06" db="EMBL/GenBank/DDBJ databases">
        <title>Kribbella sp. strain HUAS MG21 genome sequences.</title>
        <authorList>
            <person name="Mo P."/>
        </authorList>
    </citation>
    <scope>NUCLEOTIDE SEQUENCE</scope>
    <source>
        <strain evidence="2">HUAS MG21</strain>
    </source>
</reference>
<dbReference type="EMBL" id="CP158165">
    <property type="protein sequence ID" value="XBV23306.1"/>
    <property type="molecule type" value="Genomic_DNA"/>
</dbReference>
<sequence length="44" mass="4865">MCNIPREYRAAVYGVRQEPDGDDVPAAENPVPVEEPVGHHLAHE</sequence>
<evidence type="ECO:0000256" key="1">
    <source>
        <dbReference type="SAM" id="MobiDB-lite"/>
    </source>
</evidence>
<dbReference type="RefSeq" id="WP_350276138.1">
    <property type="nucleotide sequence ID" value="NZ_CP158165.1"/>
</dbReference>
<protein>
    <submittedName>
        <fullName evidence="2">Uncharacterized protein</fullName>
    </submittedName>
</protein>
<feature type="region of interest" description="Disordered" evidence="1">
    <location>
        <begin position="13"/>
        <end position="44"/>
    </location>
</feature>
<dbReference type="AlphaFoldDB" id="A0AAU7T9I9"/>
<proteinExistence type="predicted"/>
<accession>A0AAU7T9I9</accession>
<name>A0AAU7T9I9_9ACTN</name>
<evidence type="ECO:0000313" key="2">
    <source>
        <dbReference type="EMBL" id="XBV23306.1"/>
    </source>
</evidence>
<gene>
    <name evidence="2" type="ORF">ABN611_32655</name>
</gene>
<organism evidence="2">
    <name type="scientific">Kribbella sp. HUAS MG21</name>
    <dbReference type="NCBI Taxonomy" id="3160966"/>
    <lineage>
        <taxon>Bacteria</taxon>
        <taxon>Bacillati</taxon>
        <taxon>Actinomycetota</taxon>
        <taxon>Actinomycetes</taxon>
        <taxon>Propionibacteriales</taxon>
        <taxon>Kribbellaceae</taxon>
        <taxon>Kribbella</taxon>
    </lineage>
</organism>